<evidence type="ECO:0000313" key="2">
    <source>
        <dbReference type="EMBL" id="QIM15779.1"/>
    </source>
</evidence>
<protein>
    <submittedName>
        <fullName evidence="2">Transposase</fullName>
    </submittedName>
</protein>
<evidence type="ECO:0000313" key="3">
    <source>
        <dbReference type="Proteomes" id="UP000501387"/>
    </source>
</evidence>
<evidence type="ECO:0000259" key="1">
    <source>
        <dbReference type="Pfam" id="PF12760"/>
    </source>
</evidence>
<reference evidence="2 3" key="1">
    <citation type="submission" date="2020-03" db="EMBL/GenBank/DDBJ databases">
        <title>Leucobacter sp. nov., isolated from beetles.</title>
        <authorList>
            <person name="Hyun D.-W."/>
            <person name="Bae J.-W."/>
        </authorList>
    </citation>
    <scope>NUCLEOTIDE SEQUENCE [LARGE SCALE GENOMIC DNA]</scope>
    <source>
        <strain evidence="2 3">HDW9B</strain>
    </source>
</reference>
<feature type="domain" description="Transposase zinc-ribbon" evidence="1">
    <location>
        <begin position="47"/>
        <end position="88"/>
    </location>
</feature>
<dbReference type="Pfam" id="PF12760">
    <property type="entry name" value="Zn_ribbon_IS1595"/>
    <property type="match status" value="1"/>
</dbReference>
<proteinExistence type="predicted"/>
<organism evidence="2 3">
    <name type="scientific">Leucobacter insecticola</name>
    <dbReference type="NCBI Taxonomy" id="2714934"/>
    <lineage>
        <taxon>Bacteria</taxon>
        <taxon>Bacillati</taxon>
        <taxon>Actinomycetota</taxon>
        <taxon>Actinomycetes</taxon>
        <taxon>Micrococcales</taxon>
        <taxon>Microbacteriaceae</taxon>
        <taxon>Leucobacter</taxon>
    </lineage>
</organism>
<gene>
    <name evidence="2" type="ORF">G7067_04080</name>
</gene>
<dbReference type="AlphaFoldDB" id="A0A6G8FHM3"/>
<dbReference type="EMBL" id="CP049934">
    <property type="protein sequence ID" value="QIM15779.1"/>
    <property type="molecule type" value="Genomic_DNA"/>
</dbReference>
<accession>A0A6G8FHM3</accession>
<dbReference type="Proteomes" id="UP000501387">
    <property type="component" value="Chromosome"/>
</dbReference>
<sequence>MEAFGIHPVSKGEGNVEGFFMLPCTDGLVAGREYPRNLPELRAWFHTEAACLDYLDWLRWPDGFRCPRCGSADASREEHRYRCRRCRARVSVTAGTLFDKTRTSLVTWFEAVWLMATNPRAVTASQLRRELPISSYQTAWTMLGKLRRVVSTSSNVPLSGRIEVGAVPLRSVVPSFDSASVDSGLMLAGAIELTEAGKARARLQVLRHGSAAEMADFVRMISVPGCEIVTVGSALFPEEFEGHSREHLEFDPASRKPRHLVSSVYRLFPIVRQHFSTIYNADVDIEQIQEKFDDFSFRFNIRNVQNRGLVFMVLLQKAIAVPPVTYRDLVRDRVSTKRETRVASAEFDEPICDLTEAQTFPWRREA</sequence>
<name>A0A6G8FHM3_9MICO</name>
<dbReference type="InterPro" id="IPR024442">
    <property type="entry name" value="Transposase_Zn_ribbon"/>
</dbReference>
<dbReference type="KEGG" id="lins:G7067_04080"/>
<keyword evidence="3" id="KW-1185">Reference proteome</keyword>